<comment type="caution">
    <text evidence="3">The sequence shown here is derived from an EMBL/GenBank/DDBJ whole genome shotgun (WGS) entry which is preliminary data.</text>
</comment>
<name>A0A7W8APQ7_STRST</name>
<dbReference type="Proteomes" id="UP000549009">
    <property type="component" value="Unassembled WGS sequence"/>
</dbReference>
<dbReference type="EMBL" id="JACHJD010000002">
    <property type="protein sequence ID" value="MBB5102288.1"/>
    <property type="molecule type" value="Genomic_DNA"/>
</dbReference>
<accession>A0A7W8APQ7</accession>
<dbReference type="OrthoDB" id="4086246at2"/>
<gene>
    <name evidence="3" type="ORF">FHS40_001341</name>
</gene>
<feature type="region of interest" description="Disordered" evidence="2">
    <location>
        <begin position="371"/>
        <end position="426"/>
    </location>
</feature>
<evidence type="ECO:0000256" key="1">
    <source>
        <dbReference type="SAM" id="Coils"/>
    </source>
</evidence>
<keyword evidence="4" id="KW-1185">Reference proteome</keyword>
<proteinExistence type="predicted"/>
<feature type="compositionally biased region" description="Pro residues" evidence="2">
    <location>
        <begin position="373"/>
        <end position="383"/>
    </location>
</feature>
<evidence type="ECO:0000313" key="4">
    <source>
        <dbReference type="Proteomes" id="UP000549009"/>
    </source>
</evidence>
<evidence type="ECO:0000313" key="3">
    <source>
        <dbReference type="EMBL" id="MBB5102288.1"/>
    </source>
</evidence>
<evidence type="ECO:0000256" key="2">
    <source>
        <dbReference type="SAM" id="MobiDB-lite"/>
    </source>
</evidence>
<dbReference type="AlphaFoldDB" id="A0A7W8APQ7"/>
<organism evidence="3 4">
    <name type="scientific">Streptomyces spectabilis</name>
    <dbReference type="NCBI Taxonomy" id="68270"/>
    <lineage>
        <taxon>Bacteria</taxon>
        <taxon>Bacillati</taxon>
        <taxon>Actinomycetota</taxon>
        <taxon>Actinomycetes</taxon>
        <taxon>Kitasatosporales</taxon>
        <taxon>Streptomycetaceae</taxon>
        <taxon>Streptomyces</taxon>
    </lineage>
</organism>
<keyword evidence="1" id="KW-0175">Coiled coil</keyword>
<reference evidence="3 4" key="1">
    <citation type="submission" date="2020-08" db="EMBL/GenBank/DDBJ databases">
        <title>Genomic Encyclopedia of Type Strains, Phase III (KMG-III): the genomes of soil and plant-associated and newly described type strains.</title>
        <authorList>
            <person name="Whitman W."/>
        </authorList>
    </citation>
    <scope>NUCLEOTIDE SEQUENCE [LARGE SCALE GENOMIC DNA]</scope>
    <source>
        <strain evidence="3 4">CECT 3146</strain>
    </source>
</reference>
<dbReference type="RefSeq" id="WP_150514918.1">
    <property type="nucleotide sequence ID" value="NZ_BMSQ01000009.1"/>
</dbReference>
<sequence>MSAVSNVLVAGLQYRQAADDRRATADERRETQAHEAELERLRTENLREEAQLNQRLAREEAAHQEAVRRSRVQEEIDRDHYPFHGLPGSFRADLELEYRDLSQKPVLALLMPDTRQDGTPWHGLRARVMGDLGSYERLNLLRVRLTDRHFAWPHARLYANDLKDLPALVVETSHDLYRLHVRIGGCHLSGDRGGSRIQASQQVYVLRFPTLSAWTPERMEVLNRTASARLAFPLPTPTDDQQLMEVNRELASRIVALCVVAAMDGFHLLRQPVYDEQFDRAAEATGLCDDDWPVDLGVPADIAADPAYHLLHIAERHLVRGASRTALDTVTEVIEVSRSAPLADKHRDKARELLGRLPDSGDTRALLARLDAPPRPEPAPPRLPADAPTVLRPTRPTPGTYSHDLHDEHGYDPSGDPLGTGGGTAS</sequence>
<feature type="coiled-coil region" evidence="1">
    <location>
        <begin position="24"/>
        <end position="69"/>
    </location>
</feature>
<protein>
    <submittedName>
        <fullName evidence="3">Uncharacterized protein</fullName>
    </submittedName>
</protein>